<evidence type="ECO:0000313" key="2">
    <source>
        <dbReference type="Proteomes" id="UP000318065"/>
    </source>
</evidence>
<dbReference type="InterPro" id="IPR038693">
    <property type="entry name" value="PaaB_sf"/>
</dbReference>
<keyword evidence="2" id="KW-1185">Reference proteome</keyword>
<gene>
    <name evidence="1" type="ORF">RxyAA322_10930</name>
</gene>
<protein>
    <recommendedName>
        <fullName evidence="3">Phenylacetic acid degradation B</fullName>
    </recommendedName>
</protein>
<dbReference type="AlphaFoldDB" id="A0A510HH17"/>
<dbReference type="OrthoDB" id="1551139at2"/>
<dbReference type="EMBL" id="AP019791">
    <property type="protein sequence ID" value="BBL79239.1"/>
    <property type="molecule type" value="Genomic_DNA"/>
</dbReference>
<evidence type="ECO:0008006" key="3">
    <source>
        <dbReference type="Google" id="ProtNLM"/>
    </source>
</evidence>
<proteinExistence type="predicted"/>
<dbReference type="Gene3D" id="3.10.20.520">
    <property type="entry name" value="Phenylacetic acid degradation B"/>
    <property type="match status" value="1"/>
</dbReference>
<dbReference type="RefSeq" id="WP_143527274.1">
    <property type="nucleotide sequence ID" value="NZ_AP019791.1"/>
</dbReference>
<accession>A0A510HH17</accession>
<sequence>MQRLENYEVFTARPGHPLRHNGNVRASSPEEAAVYARLMYDEWRWKEMFVVPERAIVRVIDPE</sequence>
<reference evidence="1" key="1">
    <citation type="journal article" date="2019" name="Microbiol. Resour. Announc.">
        <title>Complete Genome Sequence of Rubrobacter xylanophilus Strain AA3-22, Isolated from Arima Onsen in Japan.</title>
        <authorList>
            <person name="Tomariguchi N."/>
            <person name="Miyazaki K."/>
        </authorList>
    </citation>
    <scope>NUCLEOTIDE SEQUENCE [LARGE SCALE GENOMIC DNA]</scope>
    <source>
        <strain evidence="1">AA3-22</strain>
    </source>
</reference>
<dbReference type="Proteomes" id="UP000318065">
    <property type="component" value="Chromosome"/>
</dbReference>
<evidence type="ECO:0000313" key="1">
    <source>
        <dbReference type="EMBL" id="BBL79239.1"/>
    </source>
</evidence>
<organism evidence="1 2">
    <name type="scientific">Rubrobacter xylanophilus</name>
    <dbReference type="NCBI Taxonomy" id="49319"/>
    <lineage>
        <taxon>Bacteria</taxon>
        <taxon>Bacillati</taxon>
        <taxon>Actinomycetota</taxon>
        <taxon>Rubrobacteria</taxon>
        <taxon>Rubrobacterales</taxon>
        <taxon>Rubrobacteraceae</taxon>
        <taxon>Rubrobacter</taxon>
    </lineage>
</organism>
<name>A0A510HH17_9ACTN</name>